<keyword evidence="4" id="KW-1185">Reference proteome</keyword>
<dbReference type="STRING" id="215243.A0A0D2BTS7"/>
<dbReference type="InterPro" id="IPR015942">
    <property type="entry name" value="Asp/Glu/hydantoin_racemase"/>
</dbReference>
<organism evidence="3 4">
    <name type="scientific">Exophiala oligosperma</name>
    <dbReference type="NCBI Taxonomy" id="215243"/>
    <lineage>
        <taxon>Eukaryota</taxon>
        <taxon>Fungi</taxon>
        <taxon>Dikarya</taxon>
        <taxon>Ascomycota</taxon>
        <taxon>Pezizomycotina</taxon>
        <taxon>Eurotiomycetes</taxon>
        <taxon>Chaetothyriomycetidae</taxon>
        <taxon>Chaetothyriales</taxon>
        <taxon>Herpotrichiellaceae</taxon>
        <taxon>Exophiala</taxon>
    </lineage>
</organism>
<evidence type="ECO:0000313" key="4">
    <source>
        <dbReference type="Proteomes" id="UP000053342"/>
    </source>
</evidence>
<dbReference type="SUPFAM" id="SSF53681">
    <property type="entry name" value="Aspartate/glutamate racemase"/>
    <property type="match status" value="2"/>
</dbReference>
<comment type="similarity">
    <text evidence="1">Belongs to the aspartate/glutamate racemases family.</text>
</comment>
<dbReference type="InterPro" id="IPR033134">
    <property type="entry name" value="Asp/Glu_racemase_AS_2"/>
</dbReference>
<dbReference type="InterPro" id="IPR004380">
    <property type="entry name" value="Asp_race"/>
</dbReference>
<name>A0A0D2BTS7_9EURO</name>
<gene>
    <name evidence="3" type="ORF">PV06_08031</name>
</gene>
<dbReference type="RefSeq" id="XP_016261078.1">
    <property type="nucleotide sequence ID" value="XM_016409324.1"/>
</dbReference>
<evidence type="ECO:0000256" key="1">
    <source>
        <dbReference type="ARBA" id="ARBA00007847"/>
    </source>
</evidence>
<dbReference type="PANTHER" id="PTHR21198:SF7">
    <property type="entry name" value="ASPARTATE-GLUTAMATE RACEMASE FAMILY"/>
    <property type="match status" value="1"/>
</dbReference>
<dbReference type="NCBIfam" id="TIGR00035">
    <property type="entry name" value="asp_race"/>
    <property type="match status" value="1"/>
</dbReference>
<dbReference type="EMBL" id="KN847338">
    <property type="protein sequence ID" value="KIW40862.1"/>
    <property type="molecule type" value="Genomic_DNA"/>
</dbReference>
<evidence type="ECO:0000256" key="2">
    <source>
        <dbReference type="ARBA" id="ARBA00023235"/>
    </source>
</evidence>
<dbReference type="InterPro" id="IPR001920">
    <property type="entry name" value="Asp/Glu_race"/>
</dbReference>
<dbReference type="VEuPathDB" id="FungiDB:PV06_08031"/>
<evidence type="ECO:0008006" key="5">
    <source>
        <dbReference type="Google" id="ProtNLM"/>
    </source>
</evidence>
<accession>A0A0D2BTS7</accession>
<protein>
    <recommendedName>
        <fullName evidence="5">Aspartate racemase</fullName>
    </recommendedName>
</protein>
<dbReference type="Pfam" id="PF01177">
    <property type="entry name" value="Asp_Glu_race"/>
    <property type="match status" value="1"/>
</dbReference>
<reference evidence="3 4" key="1">
    <citation type="submission" date="2015-01" db="EMBL/GenBank/DDBJ databases">
        <title>The Genome Sequence of Exophiala oligosperma CBS72588.</title>
        <authorList>
            <consortium name="The Broad Institute Genomics Platform"/>
            <person name="Cuomo C."/>
            <person name="de Hoog S."/>
            <person name="Gorbushina A."/>
            <person name="Stielow B."/>
            <person name="Teixiera M."/>
            <person name="Abouelleil A."/>
            <person name="Chapman S.B."/>
            <person name="Priest M."/>
            <person name="Young S.K."/>
            <person name="Wortman J."/>
            <person name="Nusbaum C."/>
            <person name="Birren B."/>
        </authorList>
    </citation>
    <scope>NUCLEOTIDE SEQUENCE [LARGE SCALE GENOMIC DNA]</scope>
    <source>
        <strain evidence="3 4">CBS 72588</strain>
    </source>
</reference>
<dbReference type="AlphaFoldDB" id="A0A0D2BTS7"/>
<sequence length="232" mass="25486">MKTIGIIGGSTDLATVEYYKLINAKARERLGGLHTAKIIINSMDFADSAHLVQNNLWEEGGEMLNGMAQSLERAGAEMLLCVSNTWHRAAATFMLGLTIPLLHIVDPTAEAIKAANLSKVALLGTKATMSSSFLCDRYHTKFGIDVIVPDMEQQDIIDRIIFEELACFVFRETSQQAYLRIIDDLSSRGAEGVVLGCTEIPLLIHQDDRPSLPVFDTLRLHAEAAVGMALQR</sequence>
<keyword evidence="2" id="KW-0413">Isomerase</keyword>
<dbReference type="GO" id="GO:0047661">
    <property type="term" value="F:amino-acid racemase activity"/>
    <property type="evidence" value="ECO:0007669"/>
    <property type="project" value="InterPro"/>
</dbReference>
<evidence type="ECO:0000313" key="3">
    <source>
        <dbReference type="EMBL" id="KIW40862.1"/>
    </source>
</evidence>
<dbReference type="Proteomes" id="UP000053342">
    <property type="component" value="Unassembled WGS sequence"/>
</dbReference>
<dbReference type="HOGENOM" id="CLU_055360_1_0_1"/>
<dbReference type="PANTHER" id="PTHR21198">
    <property type="entry name" value="GLUTAMATE RACEMASE"/>
    <property type="match status" value="1"/>
</dbReference>
<proteinExistence type="inferred from homology"/>
<dbReference type="GeneID" id="27360105"/>
<dbReference type="Gene3D" id="3.40.50.1860">
    <property type="match status" value="2"/>
</dbReference>
<dbReference type="OrthoDB" id="187836at2759"/>
<dbReference type="PROSITE" id="PS00924">
    <property type="entry name" value="ASP_GLU_RACEMASE_2"/>
    <property type="match status" value="1"/>
</dbReference>